<dbReference type="Proteomes" id="UP000503447">
    <property type="component" value="Chromosome"/>
</dbReference>
<name>A0A6M5Z4B2_9BACT</name>
<sequence>MHTRNPATGASVGNPSHLHPCSSPDGPYGPLRTALFSGS</sequence>
<reference evidence="3" key="1">
    <citation type="submission" date="2020-05" db="EMBL/GenBank/DDBJ databases">
        <title>Frigoriglobus tundricola gen. nov., sp. nov., a psychrotolerant cellulolytic planctomycete of the family Gemmataceae with two divergent copies of 16S rRNA gene.</title>
        <authorList>
            <person name="Kulichevskaya I.S."/>
            <person name="Ivanova A.A."/>
            <person name="Naumoff D.G."/>
            <person name="Beletsky A.V."/>
            <person name="Rijpstra W.I.C."/>
            <person name="Sinninghe Damste J.S."/>
            <person name="Mardanov A.V."/>
            <person name="Ravin N.V."/>
            <person name="Dedysh S.N."/>
        </authorList>
    </citation>
    <scope>NUCLEOTIDE SEQUENCE [LARGE SCALE GENOMIC DNA]</scope>
    <source>
        <strain evidence="3">PL17</strain>
    </source>
</reference>
<dbReference type="KEGG" id="ftj:FTUN_8900"/>
<dbReference type="EMBL" id="CP053452">
    <property type="protein sequence ID" value="QJX01260.1"/>
    <property type="molecule type" value="Genomic_DNA"/>
</dbReference>
<gene>
    <name evidence="2" type="ORF">FTUN_8900</name>
</gene>
<dbReference type="AlphaFoldDB" id="A0A6M5Z4B2"/>
<evidence type="ECO:0000313" key="2">
    <source>
        <dbReference type="EMBL" id="QJX01260.1"/>
    </source>
</evidence>
<evidence type="ECO:0000313" key="3">
    <source>
        <dbReference type="Proteomes" id="UP000503447"/>
    </source>
</evidence>
<protein>
    <submittedName>
        <fullName evidence="2">Uncharacterized protein</fullName>
    </submittedName>
</protein>
<feature type="region of interest" description="Disordered" evidence="1">
    <location>
        <begin position="1"/>
        <end position="39"/>
    </location>
</feature>
<keyword evidence="3" id="KW-1185">Reference proteome</keyword>
<accession>A0A6M5Z4B2</accession>
<organism evidence="2 3">
    <name type="scientific">Frigoriglobus tundricola</name>
    <dbReference type="NCBI Taxonomy" id="2774151"/>
    <lineage>
        <taxon>Bacteria</taxon>
        <taxon>Pseudomonadati</taxon>
        <taxon>Planctomycetota</taxon>
        <taxon>Planctomycetia</taxon>
        <taxon>Gemmatales</taxon>
        <taxon>Gemmataceae</taxon>
        <taxon>Frigoriglobus</taxon>
    </lineage>
</organism>
<evidence type="ECO:0000256" key="1">
    <source>
        <dbReference type="SAM" id="MobiDB-lite"/>
    </source>
</evidence>
<feature type="compositionally biased region" description="Polar residues" evidence="1">
    <location>
        <begin position="1"/>
        <end position="14"/>
    </location>
</feature>
<proteinExistence type="predicted"/>